<reference evidence="2 3" key="1">
    <citation type="submission" date="2023-11" db="EMBL/GenBank/DDBJ databases">
        <title>Halocaridina rubra genome assembly.</title>
        <authorList>
            <person name="Smith C."/>
        </authorList>
    </citation>
    <scope>NUCLEOTIDE SEQUENCE [LARGE SCALE GENOMIC DNA]</scope>
    <source>
        <strain evidence="2">EP-1</strain>
        <tissue evidence="2">Whole</tissue>
    </source>
</reference>
<evidence type="ECO:0000313" key="2">
    <source>
        <dbReference type="EMBL" id="KAK7047962.1"/>
    </source>
</evidence>
<comment type="caution">
    <text evidence="2">The sequence shown here is derived from an EMBL/GenBank/DDBJ whole genome shotgun (WGS) entry which is preliminary data.</text>
</comment>
<name>A0AAN8WF76_HALRR</name>
<dbReference type="Proteomes" id="UP001381693">
    <property type="component" value="Unassembled WGS sequence"/>
</dbReference>
<proteinExistence type="predicted"/>
<gene>
    <name evidence="2" type="ORF">SK128_014956</name>
</gene>
<evidence type="ECO:0000256" key="1">
    <source>
        <dbReference type="SAM" id="MobiDB-lite"/>
    </source>
</evidence>
<accession>A0AAN8WF76</accession>
<protein>
    <submittedName>
        <fullName evidence="2">Uncharacterized protein</fullName>
    </submittedName>
</protein>
<dbReference type="AlphaFoldDB" id="A0AAN8WF76"/>
<feature type="compositionally biased region" description="Polar residues" evidence="1">
    <location>
        <begin position="491"/>
        <end position="505"/>
    </location>
</feature>
<keyword evidence="3" id="KW-1185">Reference proteome</keyword>
<dbReference type="EMBL" id="JAXCGZ010021564">
    <property type="protein sequence ID" value="KAK7047962.1"/>
    <property type="molecule type" value="Genomic_DNA"/>
</dbReference>
<evidence type="ECO:0000313" key="3">
    <source>
        <dbReference type="Proteomes" id="UP001381693"/>
    </source>
</evidence>
<organism evidence="2 3">
    <name type="scientific">Halocaridina rubra</name>
    <name type="common">Hawaiian red shrimp</name>
    <dbReference type="NCBI Taxonomy" id="373956"/>
    <lineage>
        <taxon>Eukaryota</taxon>
        <taxon>Metazoa</taxon>
        <taxon>Ecdysozoa</taxon>
        <taxon>Arthropoda</taxon>
        <taxon>Crustacea</taxon>
        <taxon>Multicrustacea</taxon>
        <taxon>Malacostraca</taxon>
        <taxon>Eumalacostraca</taxon>
        <taxon>Eucarida</taxon>
        <taxon>Decapoda</taxon>
        <taxon>Pleocyemata</taxon>
        <taxon>Caridea</taxon>
        <taxon>Atyoidea</taxon>
        <taxon>Atyidae</taxon>
        <taxon>Halocaridina</taxon>
    </lineage>
</organism>
<sequence length="531" mass="56634">LILTTDSEFPVNSPYSVLPDVVVIQGRDGTIGSMSSSTVTDLPRSYSLVVEDKSKASIEGIYPEVITAETFHLTPLNTTATISFGDSSILEASQNDKSLYFDENGLLSLTLTSSDSNISEPLFTATTETFLYSIINESGEDFMSKSTSSVSSFIDSIISNTSQPLGETLDLKSTVMDSFYSSLSMGPSRNSQLFVSTSQENDSGVGYESLTIDTRILDADPIASSSHYNNPISGDLHIAFTLGVDTNASSSIFSVKVPDTYVLTAKPPLNETSDEISVVDSDIGSVLTANTHILGHLNVSSSLFNISSTTFADTAQNLSDDGTEVSSTLTSSLSLEEAAAGFSSLAPDNSLVSFPILVNDSHSLSSHGTSISPGNNRTVALTVETDIPRPATAFPAFLWFLVNKTKIEFNDNFIGSDTDFMNRKTTSSTSSSPSLSATDMIIGLMHPFEAGIASATHASDSFKSIPNGPTSHVDAGNPQNVVGAIKNMTSKGSPVQNQLSLSENTPPHHQDDEDFLTARPNWLENYELMRS</sequence>
<feature type="region of interest" description="Disordered" evidence="1">
    <location>
        <begin position="491"/>
        <end position="512"/>
    </location>
</feature>
<feature type="non-terminal residue" evidence="2">
    <location>
        <position position="1"/>
    </location>
</feature>